<proteinExistence type="predicted"/>
<dbReference type="EMBL" id="NCQP01000002">
    <property type="protein sequence ID" value="OWJ54752.1"/>
    <property type="molecule type" value="Genomic_DNA"/>
</dbReference>
<evidence type="ECO:0000313" key="2">
    <source>
        <dbReference type="Proteomes" id="UP000196694"/>
    </source>
</evidence>
<evidence type="ECO:0000313" key="1">
    <source>
        <dbReference type="EMBL" id="OWJ54752.1"/>
    </source>
</evidence>
<dbReference type="Proteomes" id="UP000196694">
    <property type="component" value="Unassembled WGS sequence"/>
</dbReference>
<comment type="caution">
    <text evidence="1">The sequence shown here is derived from an EMBL/GenBank/DDBJ whole genome shotgun (WGS) entry which is preliminary data.</text>
</comment>
<accession>A0A211YNX9</accession>
<gene>
    <name evidence="1" type="ORF">Pdsh_03220</name>
</gene>
<protein>
    <submittedName>
        <fullName evidence="1">Uncharacterized protein</fullName>
    </submittedName>
</protein>
<dbReference type="RefSeq" id="WP_088171814.1">
    <property type="nucleotide sequence ID" value="NZ_NCQP01000002.1"/>
</dbReference>
<name>A0A211YNX9_9CREN</name>
<sequence length="372" mass="40880">MTWALEKLVQEYEAMLSSQQSIEETLKEIAGNIEAVNTALQVAPESLRQEVAHLLRSVKDYTAASNYDKAREASLTACQRVLRVLAHSITGSTLDVEECPSPQSMGLLVAVVRAGGPLTPIVYSLLSAGAERAGDLINNAERIATRWESISKQLVQVYEAARRLESKEIAKVHDIVMLVARLVGSDSLDTSLAHLETVTSRLTEIAQLLDTLTSSLADLSEALQMCRERMGPEAPYCRWLSQVLTSVISAYDAAETLREANDLEELGLVAANVRKAYEKLSNMQRLIEKLSSRIAAAAGISQAPLSLAESIEVAAIGREQLGLTRIEEELLIDLVERDVIDLIEVYERGEQYLQAALRLCRRGIAQCSIRAY</sequence>
<keyword evidence="2" id="KW-1185">Reference proteome</keyword>
<reference evidence="1 2" key="1">
    <citation type="submission" date="2017-05" db="EMBL/GenBank/DDBJ databases">
        <title>The draft genome of the hyperthermophilic archaeon 'Pyrodictium delaneyi strain Hulk', an iron and nitrate reducer, reveals the capacity for sulfate reduction.</title>
        <authorList>
            <person name="Demey L.M."/>
            <person name="Miller C."/>
            <person name="Manzella M."/>
            <person name="Reguera G."/>
            <person name="Kashefi K."/>
        </authorList>
    </citation>
    <scope>NUCLEOTIDE SEQUENCE [LARGE SCALE GENOMIC DNA]</scope>
    <source>
        <strain evidence="1 2">Hulk</strain>
    </source>
</reference>
<organism evidence="1 2">
    <name type="scientific">Pyrodictium delaneyi</name>
    <dbReference type="NCBI Taxonomy" id="1273541"/>
    <lineage>
        <taxon>Archaea</taxon>
        <taxon>Thermoproteota</taxon>
        <taxon>Thermoprotei</taxon>
        <taxon>Desulfurococcales</taxon>
        <taxon>Pyrodictiaceae</taxon>
        <taxon>Pyrodictium</taxon>
    </lineage>
</organism>
<dbReference type="AlphaFoldDB" id="A0A211YNX9"/>